<dbReference type="SUPFAM" id="SSF63380">
    <property type="entry name" value="Riboflavin synthase domain-like"/>
    <property type="match status" value="1"/>
</dbReference>
<dbReference type="PROSITE" id="PS51384">
    <property type="entry name" value="FAD_FR"/>
    <property type="match status" value="1"/>
</dbReference>
<dbReference type="GO" id="GO:0046983">
    <property type="term" value="F:protein dimerization activity"/>
    <property type="evidence" value="ECO:0007669"/>
    <property type="project" value="InterPro"/>
</dbReference>
<feature type="domain" description="FAD-binding FR-type" evidence="2">
    <location>
        <begin position="13"/>
        <end position="146"/>
    </location>
</feature>
<dbReference type="CDD" id="cd06193">
    <property type="entry name" value="siderophore_interacting"/>
    <property type="match status" value="1"/>
</dbReference>
<dbReference type="Proteomes" id="UP000316406">
    <property type="component" value="Unassembled WGS sequence"/>
</dbReference>
<dbReference type="Gene3D" id="2.40.30.10">
    <property type="entry name" value="Translation factors"/>
    <property type="match status" value="1"/>
</dbReference>
<dbReference type="Pfam" id="PF08021">
    <property type="entry name" value="FAD_binding_9"/>
    <property type="match status" value="1"/>
</dbReference>
<organism evidence="3 4">
    <name type="scientific">Brevibacterium aurantiacum</name>
    <dbReference type="NCBI Taxonomy" id="273384"/>
    <lineage>
        <taxon>Bacteria</taxon>
        <taxon>Bacillati</taxon>
        <taxon>Actinomycetota</taxon>
        <taxon>Actinomycetes</taxon>
        <taxon>Micrococcales</taxon>
        <taxon>Brevibacteriaceae</taxon>
        <taxon>Brevibacterium</taxon>
    </lineage>
</organism>
<dbReference type="Gene3D" id="3.40.50.80">
    <property type="entry name" value="Nucleotide-binding domain of ferredoxin-NADP reductase (FNR) module"/>
    <property type="match status" value="1"/>
</dbReference>
<feature type="compositionally biased region" description="Low complexity" evidence="1">
    <location>
        <begin position="297"/>
        <end position="307"/>
    </location>
</feature>
<dbReference type="Gene3D" id="1.10.10.10">
    <property type="entry name" value="Winged helix-like DNA-binding domain superfamily/Winged helix DNA-binding domain"/>
    <property type="match status" value="1"/>
</dbReference>
<dbReference type="SUPFAM" id="SSF46785">
    <property type="entry name" value="Winged helix' DNA-binding domain"/>
    <property type="match status" value="1"/>
</dbReference>
<dbReference type="InterPro" id="IPR017927">
    <property type="entry name" value="FAD-bd_FR_type"/>
</dbReference>
<keyword evidence="4" id="KW-1185">Reference proteome</keyword>
<dbReference type="Pfam" id="PF04954">
    <property type="entry name" value="SIP"/>
    <property type="match status" value="1"/>
</dbReference>
<accession>A0A556CDP2</accession>
<evidence type="ECO:0000313" key="3">
    <source>
        <dbReference type="EMBL" id="TSI15543.1"/>
    </source>
</evidence>
<dbReference type="PANTHER" id="PTHR30157:SF0">
    <property type="entry name" value="NADPH-DEPENDENT FERRIC-CHELATE REDUCTASE"/>
    <property type="match status" value="1"/>
</dbReference>
<dbReference type="InterPro" id="IPR017938">
    <property type="entry name" value="Riboflavin_synthase-like_b-brl"/>
</dbReference>
<proteinExistence type="predicted"/>
<name>A0A556CDP2_BREAU</name>
<comment type="caution">
    <text evidence="3">The sequence shown here is derived from an EMBL/GenBank/DDBJ whole genome shotgun (WGS) entry which is preliminary data.</text>
</comment>
<protein>
    <submittedName>
        <fullName evidence="3">Siderophore-interacting protein</fullName>
    </submittedName>
</protein>
<dbReference type="InterPro" id="IPR013113">
    <property type="entry name" value="SIP_FAD-bd"/>
</dbReference>
<evidence type="ECO:0000259" key="2">
    <source>
        <dbReference type="PROSITE" id="PS51384"/>
    </source>
</evidence>
<evidence type="ECO:0000313" key="4">
    <source>
        <dbReference type="Proteomes" id="UP000316406"/>
    </source>
</evidence>
<dbReference type="PANTHER" id="PTHR30157">
    <property type="entry name" value="FERRIC REDUCTASE, NADPH-DEPENDENT"/>
    <property type="match status" value="1"/>
</dbReference>
<dbReference type="OrthoDB" id="9814826at2"/>
<dbReference type="InterPro" id="IPR039374">
    <property type="entry name" value="SIP_fam"/>
</dbReference>
<dbReference type="InterPro" id="IPR012967">
    <property type="entry name" value="COMT_dimerisation"/>
</dbReference>
<reference evidence="3 4" key="1">
    <citation type="submission" date="2019-07" db="EMBL/GenBank/DDBJ databases">
        <title>Draft genome sequence of Brevibacterium aurantiacum XU54 isolated from Xinjiang China.</title>
        <authorList>
            <person name="Xu X."/>
        </authorList>
    </citation>
    <scope>NUCLEOTIDE SEQUENCE [LARGE SCALE GENOMIC DNA]</scope>
    <source>
        <strain evidence="3 4">XU54</strain>
    </source>
</reference>
<dbReference type="EMBL" id="VLTK01000006">
    <property type="protein sequence ID" value="TSI15543.1"/>
    <property type="molecule type" value="Genomic_DNA"/>
</dbReference>
<dbReference type="GO" id="GO:0016491">
    <property type="term" value="F:oxidoreductase activity"/>
    <property type="evidence" value="ECO:0007669"/>
    <property type="project" value="InterPro"/>
</dbReference>
<feature type="region of interest" description="Disordered" evidence="1">
    <location>
        <begin position="297"/>
        <end position="316"/>
    </location>
</feature>
<gene>
    <name evidence="3" type="ORF">FO013_12395</name>
</gene>
<dbReference type="InterPro" id="IPR036390">
    <property type="entry name" value="WH_DNA-bd_sf"/>
</dbReference>
<dbReference type="RefSeq" id="WP_143922834.1">
    <property type="nucleotide sequence ID" value="NZ_VLTK01000006.1"/>
</dbReference>
<dbReference type="InterPro" id="IPR036388">
    <property type="entry name" value="WH-like_DNA-bd_sf"/>
</dbReference>
<sequence length="652" mass="68674">MPRTSRPMQVLPIVLREVEVTGIADITPNMRRLTVAGDQLSAGVVNGMPRPQFHSEGFGDHVKLVIPTPETESLDIGEQGEFRFNWNREALRFTRDYTVSSVDADSNSFTVDVVRHDSGLAAEWAFSASVGDSLKFAGPKTSAGISEGIDFHLLVADETALPAVRRWLETAPVGTSGHVIVEVPTAEDIQEISTAADVEIDWLIRSGTSPGDSTLMYEAVKNLVLPVGRTYAWCAGEALTIAPIRRHLRRELGLPKEDVEVIGYWRKVSAVTKTGSASGEIAGDATSETVTSQTAGSQAATSQAAASDGVTTAGGDEVADVSESSQSIVGNVHEMTEMLPPIITRIAVTLGIGDLVAGGITTAEAIATAAGIDTEGARVVLTAMCALGLLERDGATYRNTQAGAVLIGDGAGDGLNLDDPAIRDLFSIVNLLDVLRNGHGDKPAPASAGKALTPAGEVLTPTLKAPTWRAQRGVDAALDTAHRSHTLDHLRYVLDIILELEPIATAASVALAGDVEAEVSAALTRKASESDRSVHIPGTASVGGDQPWPVVDCTLMLAGLTGRCRTEAQALLARILESSASIVIVEPLTDEAERDDHQAEELVATYAMTGNASWTSEELRECLSDLGVAAVEVVDIGWGFGRFRSAVIARMA</sequence>
<dbReference type="Pfam" id="PF08100">
    <property type="entry name" value="Dimerisation"/>
    <property type="match status" value="1"/>
</dbReference>
<evidence type="ECO:0000256" key="1">
    <source>
        <dbReference type="SAM" id="MobiDB-lite"/>
    </source>
</evidence>
<dbReference type="InterPro" id="IPR039261">
    <property type="entry name" value="FNR_nucleotide-bd"/>
</dbReference>
<dbReference type="AlphaFoldDB" id="A0A556CDP2"/>
<dbReference type="InterPro" id="IPR007037">
    <property type="entry name" value="SIP_rossman_dom"/>
</dbReference>